<dbReference type="SMART" id="SM00973">
    <property type="entry name" value="Sec63"/>
    <property type="match status" value="1"/>
</dbReference>
<dbReference type="Gene3D" id="2.60.40.150">
    <property type="entry name" value="C2 domain"/>
    <property type="match status" value="1"/>
</dbReference>
<keyword evidence="13" id="KW-1185">Reference proteome</keyword>
<evidence type="ECO:0000256" key="1">
    <source>
        <dbReference type="ARBA" id="ARBA00004477"/>
    </source>
</evidence>
<evidence type="ECO:0000256" key="2">
    <source>
        <dbReference type="ARBA" id="ARBA00022448"/>
    </source>
</evidence>
<keyword evidence="4" id="KW-0256">Endoplasmic reticulum</keyword>
<dbReference type="GO" id="GO:0003723">
    <property type="term" value="F:RNA binding"/>
    <property type="evidence" value="ECO:0007669"/>
    <property type="project" value="TreeGrafter"/>
</dbReference>
<dbReference type="SUPFAM" id="SSF81296">
    <property type="entry name" value="E set domains"/>
    <property type="match status" value="1"/>
</dbReference>
<feature type="compositionally biased region" description="Basic and acidic residues" evidence="9">
    <location>
        <begin position="487"/>
        <end position="497"/>
    </location>
</feature>
<dbReference type="FunFam" id="1.10.287.110:FF:000039">
    <property type="entry name" value="Protein translocation complex component (Npl1)"/>
    <property type="match status" value="1"/>
</dbReference>
<feature type="compositionally biased region" description="Acidic residues" evidence="9">
    <location>
        <begin position="668"/>
        <end position="694"/>
    </location>
</feature>
<dbReference type="CDD" id="cd06257">
    <property type="entry name" value="DnaJ"/>
    <property type="match status" value="1"/>
</dbReference>
<evidence type="ECO:0000256" key="4">
    <source>
        <dbReference type="ARBA" id="ARBA00022824"/>
    </source>
</evidence>
<gene>
    <name evidence="12" type="ORF">EJ05DRAFT_539215</name>
</gene>
<dbReference type="SUPFAM" id="SSF46565">
    <property type="entry name" value="Chaperone J-domain"/>
    <property type="match status" value="1"/>
</dbReference>
<evidence type="ECO:0000256" key="9">
    <source>
        <dbReference type="SAM" id="MobiDB-lite"/>
    </source>
</evidence>
<dbReference type="Pfam" id="PF00226">
    <property type="entry name" value="DnaJ"/>
    <property type="match status" value="1"/>
</dbReference>
<name>A0A6A6W6G6_9PEZI</name>
<feature type="transmembrane region" description="Helical" evidence="10">
    <location>
        <begin position="203"/>
        <end position="225"/>
    </location>
</feature>
<proteinExistence type="predicted"/>
<feature type="domain" description="J" evidence="11">
    <location>
        <begin position="105"/>
        <end position="177"/>
    </location>
</feature>
<dbReference type="PANTHER" id="PTHR24075">
    <property type="entry name" value="SEC63 DOMAIN-CONTAINING"/>
    <property type="match status" value="1"/>
</dbReference>
<dbReference type="PROSITE" id="PS50076">
    <property type="entry name" value="DNAJ_2"/>
    <property type="match status" value="1"/>
</dbReference>
<protein>
    <recommendedName>
        <fullName evidence="11">J domain-containing protein</fullName>
    </recommendedName>
</protein>
<evidence type="ECO:0000256" key="3">
    <source>
        <dbReference type="ARBA" id="ARBA00022692"/>
    </source>
</evidence>
<dbReference type="RefSeq" id="XP_033599608.1">
    <property type="nucleotide sequence ID" value="XM_033749504.1"/>
</dbReference>
<dbReference type="Gene3D" id="1.10.3380.10">
    <property type="entry name" value="Sec63 N-terminal domain-like domain"/>
    <property type="match status" value="1"/>
</dbReference>
<organism evidence="12 13">
    <name type="scientific">Pseudovirgaria hyperparasitica</name>
    <dbReference type="NCBI Taxonomy" id="470096"/>
    <lineage>
        <taxon>Eukaryota</taxon>
        <taxon>Fungi</taxon>
        <taxon>Dikarya</taxon>
        <taxon>Ascomycota</taxon>
        <taxon>Pezizomycotina</taxon>
        <taxon>Dothideomycetes</taxon>
        <taxon>Dothideomycetes incertae sedis</taxon>
        <taxon>Acrospermales</taxon>
        <taxon>Acrospermaceae</taxon>
        <taxon>Pseudovirgaria</taxon>
    </lineage>
</organism>
<dbReference type="Gene3D" id="1.10.150.20">
    <property type="entry name" value="5' to 3' exonuclease, C-terminal subdomain"/>
    <property type="match status" value="1"/>
</dbReference>
<dbReference type="InterPro" id="IPR036869">
    <property type="entry name" value="J_dom_sf"/>
</dbReference>
<sequence length="694" mass="77533">MSTDYNYDDQAQFFPYFILTISALVAIPTTYSVLKPSKELADTATRIEPTAKVKYQDVIEGHRKVEKRKELKTKRIWTAVLAWSMIAYMFYLIMVTARTALKIWDPYDVLGVARSATEKQIKSHYRRLSLTYHPDKAQPDASKNTTIESINEQWVEMTKAFKALTDEEIRNNYLQYGHPDGKQSFSMGIALPKFIVSDGNGKYVLLIYGLLLGVLLPYFVGRWWYGQQKRTRDKVLVASAGHLFKEYDHEITEGGVINALSSGQEYQDMLEGSKADHGISKLEQRILAPGQFPATAAGLSLKDRKKLEELDEGARRKALALLWAYLGRIELDDKELVSEQYQVAPTARLLNQSFVSIALAYMNTAPLLAAYHASQHIIQAIPPGGSPLLQLPYFTPDVVRSIEGAESRTHLTVQGLLELSDAERRIRCVSSGALSKEQYNTSMAVASQLPLLKVESAFFKVVGERFITPSSLVQFVVKARFVPPGKKDLPPVDPKELEDPDPVEGDLDALHGRKKEDKEAEAGKPIQPPLAYAPYFAQDHAPQWHVFLADSKQGKIVVPPFSFSTFNKPLFDKMGEPSYAIQTLKMQFGAPPQVGRYTFTMNLVCDSYIGMDTRQEVTLVIDEASKAQDIVEEEDISEPEEDSIAGQVSALKGDHVPRKKKPAAATAEDSDDESGTDEEDDVSETDTDTDTDDE</sequence>
<comment type="subcellular location">
    <subcellularLocation>
        <location evidence="1">Endoplasmic reticulum membrane</location>
        <topology evidence="1">Multi-pass membrane protein</topology>
    </subcellularLocation>
</comment>
<dbReference type="Pfam" id="PF02889">
    <property type="entry name" value="Sec63"/>
    <property type="match status" value="1"/>
</dbReference>
<dbReference type="OrthoDB" id="1734229at2759"/>
<feature type="compositionally biased region" description="Acidic residues" evidence="9">
    <location>
        <begin position="498"/>
        <end position="507"/>
    </location>
</feature>
<dbReference type="GO" id="GO:0006614">
    <property type="term" value="P:SRP-dependent cotranslational protein targeting to membrane"/>
    <property type="evidence" value="ECO:0007669"/>
    <property type="project" value="TreeGrafter"/>
</dbReference>
<keyword evidence="6 10" id="KW-1133">Transmembrane helix</keyword>
<dbReference type="InterPro" id="IPR035892">
    <property type="entry name" value="C2_domain_sf"/>
</dbReference>
<evidence type="ECO:0000256" key="7">
    <source>
        <dbReference type="ARBA" id="ARBA00023136"/>
    </source>
</evidence>
<dbReference type="EMBL" id="ML996574">
    <property type="protein sequence ID" value="KAF2757157.1"/>
    <property type="molecule type" value="Genomic_DNA"/>
</dbReference>
<evidence type="ECO:0000256" key="5">
    <source>
        <dbReference type="ARBA" id="ARBA00022927"/>
    </source>
</evidence>
<dbReference type="InterPro" id="IPR001623">
    <property type="entry name" value="DnaJ_domain"/>
</dbReference>
<dbReference type="Gene3D" id="1.10.287.110">
    <property type="entry name" value="DnaJ domain"/>
    <property type="match status" value="1"/>
</dbReference>
<dbReference type="GO" id="GO:0006620">
    <property type="term" value="P:post-translational protein targeting to endoplasmic reticulum membrane"/>
    <property type="evidence" value="ECO:0007669"/>
    <property type="project" value="TreeGrafter"/>
</dbReference>
<evidence type="ECO:0000256" key="8">
    <source>
        <dbReference type="ARBA" id="ARBA00023186"/>
    </source>
</evidence>
<dbReference type="InterPro" id="IPR004179">
    <property type="entry name" value="Sec63-dom"/>
</dbReference>
<keyword evidence="8" id="KW-0143">Chaperone</keyword>
<dbReference type="SMART" id="SM00271">
    <property type="entry name" value="DnaJ"/>
    <property type="match status" value="1"/>
</dbReference>
<dbReference type="GO" id="GO:0008320">
    <property type="term" value="F:protein transmembrane transporter activity"/>
    <property type="evidence" value="ECO:0007669"/>
    <property type="project" value="TreeGrafter"/>
</dbReference>
<feature type="region of interest" description="Disordered" evidence="9">
    <location>
        <begin position="487"/>
        <end position="508"/>
    </location>
</feature>
<keyword evidence="3 10" id="KW-0812">Transmembrane</keyword>
<evidence type="ECO:0000256" key="6">
    <source>
        <dbReference type="ARBA" id="ARBA00022989"/>
    </source>
</evidence>
<dbReference type="AlphaFoldDB" id="A0A6A6W6G6"/>
<evidence type="ECO:0000256" key="10">
    <source>
        <dbReference type="SAM" id="Phobius"/>
    </source>
</evidence>
<dbReference type="GO" id="GO:0031207">
    <property type="term" value="C:Sec62/Sec63 complex"/>
    <property type="evidence" value="ECO:0007669"/>
    <property type="project" value="TreeGrafter"/>
</dbReference>
<dbReference type="SUPFAM" id="SSF158702">
    <property type="entry name" value="Sec63 N-terminal domain-like"/>
    <property type="match status" value="1"/>
</dbReference>
<reference evidence="12" key="1">
    <citation type="journal article" date="2020" name="Stud. Mycol.">
        <title>101 Dothideomycetes genomes: a test case for predicting lifestyles and emergence of pathogens.</title>
        <authorList>
            <person name="Haridas S."/>
            <person name="Albert R."/>
            <person name="Binder M."/>
            <person name="Bloem J."/>
            <person name="Labutti K."/>
            <person name="Salamov A."/>
            <person name="Andreopoulos B."/>
            <person name="Baker S."/>
            <person name="Barry K."/>
            <person name="Bills G."/>
            <person name="Bluhm B."/>
            <person name="Cannon C."/>
            <person name="Castanera R."/>
            <person name="Culley D."/>
            <person name="Daum C."/>
            <person name="Ezra D."/>
            <person name="Gonzalez J."/>
            <person name="Henrissat B."/>
            <person name="Kuo A."/>
            <person name="Liang C."/>
            <person name="Lipzen A."/>
            <person name="Lutzoni F."/>
            <person name="Magnuson J."/>
            <person name="Mondo S."/>
            <person name="Nolan M."/>
            <person name="Ohm R."/>
            <person name="Pangilinan J."/>
            <person name="Park H.-J."/>
            <person name="Ramirez L."/>
            <person name="Alfaro M."/>
            <person name="Sun H."/>
            <person name="Tritt A."/>
            <person name="Yoshinaga Y."/>
            <person name="Zwiers L.-H."/>
            <person name="Turgeon B."/>
            <person name="Goodwin S."/>
            <person name="Spatafora J."/>
            <person name="Crous P."/>
            <person name="Grigoriev I."/>
        </authorList>
    </citation>
    <scope>NUCLEOTIDE SEQUENCE</scope>
    <source>
        <strain evidence="12">CBS 121739</strain>
    </source>
</reference>
<dbReference type="PANTHER" id="PTHR24075:SF0">
    <property type="entry name" value="TRANSLOCATION PROTEIN SEC63 HOMOLOG"/>
    <property type="match status" value="1"/>
</dbReference>
<accession>A0A6A6W6G6</accession>
<dbReference type="GeneID" id="54490558"/>
<dbReference type="InterPro" id="IPR014756">
    <property type="entry name" value="Ig_E-set"/>
</dbReference>
<feature type="region of interest" description="Disordered" evidence="9">
    <location>
        <begin position="632"/>
        <end position="694"/>
    </location>
</feature>
<evidence type="ECO:0000259" key="11">
    <source>
        <dbReference type="PROSITE" id="PS50076"/>
    </source>
</evidence>
<feature type="transmembrane region" description="Helical" evidence="10">
    <location>
        <begin position="76"/>
        <end position="97"/>
    </location>
</feature>
<dbReference type="PRINTS" id="PR00625">
    <property type="entry name" value="JDOMAIN"/>
</dbReference>
<evidence type="ECO:0000313" key="12">
    <source>
        <dbReference type="EMBL" id="KAF2757157.1"/>
    </source>
</evidence>
<feature type="compositionally biased region" description="Acidic residues" evidence="9">
    <location>
        <begin position="632"/>
        <end position="643"/>
    </location>
</feature>
<evidence type="ECO:0000313" key="13">
    <source>
        <dbReference type="Proteomes" id="UP000799437"/>
    </source>
</evidence>
<keyword evidence="7 10" id="KW-0472">Membrane</keyword>
<keyword evidence="2" id="KW-0813">Transport</keyword>
<feature type="transmembrane region" description="Helical" evidence="10">
    <location>
        <begin position="13"/>
        <end position="34"/>
    </location>
</feature>
<keyword evidence="5" id="KW-0653">Protein transport</keyword>
<dbReference type="Proteomes" id="UP000799437">
    <property type="component" value="Unassembled WGS sequence"/>
</dbReference>